<evidence type="ECO:0000256" key="1">
    <source>
        <dbReference type="SAM" id="Phobius"/>
    </source>
</evidence>
<evidence type="ECO:0000313" key="2">
    <source>
        <dbReference type="EMBL" id="ETO33438.1"/>
    </source>
</evidence>
<organism evidence="2 3">
    <name type="scientific">Reticulomyxa filosa</name>
    <dbReference type="NCBI Taxonomy" id="46433"/>
    <lineage>
        <taxon>Eukaryota</taxon>
        <taxon>Sar</taxon>
        <taxon>Rhizaria</taxon>
        <taxon>Retaria</taxon>
        <taxon>Foraminifera</taxon>
        <taxon>Monothalamids</taxon>
        <taxon>Reticulomyxidae</taxon>
        <taxon>Reticulomyxa</taxon>
    </lineage>
</organism>
<dbReference type="EMBL" id="ASPP01003394">
    <property type="protein sequence ID" value="ETO33438.1"/>
    <property type="molecule type" value="Genomic_DNA"/>
</dbReference>
<protein>
    <submittedName>
        <fullName evidence="2">Uncharacterized protein</fullName>
    </submittedName>
</protein>
<feature type="transmembrane region" description="Helical" evidence="1">
    <location>
        <begin position="239"/>
        <end position="260"/>
    </location>
</feature>
<feature type="non-terminal residue" evidence="2">
    <location>
        <position position="1"/>
    </location>
</feature>
<dbReference type="Proteomes" id="UP000023152">
    <property type="component" value="Unassembled WGS sequence"/>
</dbReference>
<accession>X6P5P6</accession>
<proteinExistence type="predicted"/>
<comment type="caution">
    <text evidence="2">The sequence shown here is derived from an EMBL/GenBank/DDBJ whole genome shotgun (WGS) entry which is preliminary data.</text>
</comment>
<name>X6P5P6_RETFI</name>
<reference evidence="2 3" key="1">
    <citation type="journal article" date="2013" name="Curr. Biol.">
        <title>The Genome of the Foraminiferan Reticulomyxa filosa.</title>
        <authorList>
            <person name="Glockner G."/>
            <person name="Hulsmann N."/>
            <person name="Schleicher M."/>
            <person name="Noegel A.A."/>
            <person name="Eichinger L."/>
            <person name="Gallinger C."/>
            <person name="Pawlowski J."/>
            <person name="Sierra R."/>
            <person name="Euteneuer U."/>
            <person name="Pillet L."/>
            <person name="Moustafa A."/>
            <person name="Platzer M."/>
            <person name="Groth M."/>
            <person name="Szafranski K."/>
            <person name="Schliwa M."/>
        </authorList>
    </citation>
    <scope>NUCLEOTIDE SEQUENCE [LARGE SCALE GENOMIC DNA]</scope>
</reference>
<keyword evidence="3" id="KW-1185">Reference proteome</keyword>
<dbReference type="AlphaFoldDB" id="X6P5P6"/>
<sequence>KYDDAKQENACFYGIHPKTLLPLQTCVHSINIISFYIIHNNPISNTTADAINNIVNEKDSANKTMKSEESEASPRVNLQLKEEKYGHVDEDNAMNKRNDTSVLSRSTKRRTVSNLSLYSSERLQLLGGIFSHAQNGLSFSNPNLPRQMPLTCCVHFHTVLILRSRRNSCFNDGTSEGCNGLLVVNQSSAYESTSNDKYKCYFEKRVILQIICNAKTTIPTLRTLPSKSKRQTSIKTFEFFNLIISIHFFAMLFLKNTAVLHRYHMIIKLSFCKQQDRETKRTFFYCCSMNILIIAC</sequence>
<evidence type="ECO:0000313" key="3">
    <source>
        <dbReference type="Proteomes" id="UP000023152"/>
    </source>
</evidence>
<keyword evidence="1" id="KW-0472">Membrane</keyword>
<keyword evidence="1" id="KW-1133">Transmembrane helix</keyword>
<gene>
    <name evidence="2" type="ORF">RFI_03670</name>
</gene>
<keyword evidence="1" id="KW-0812">Transmembrane</keyword>